<evidence type="ECO:0000256" key="10">
    <source>
        <dbReference type="ARBA" id="ARBA00023196"/>
    </source>
</evidence>
<keyword evidence="18" id="KW-1185">Reference proteome</keyword>
<dbReference type="InterPro" id="IPR033732">
    <property type="entry name" value="ATP_synth_F1_a_nt-bd_dom"/>
</dbReference>
<keyword evidence="6 12" id="KW-0067">ATP-binding</keyword>
<feature type="region of interest" description="Disordered" evidence="13">
    <location>
        <begin position="524"/>
        <end position="546"/>
    </location>
</feature>
<protein>
    <recommendedName>
        <fullName evidence="12">ATP synthase subunit alpha</fullName>
        <ecNumber evidence="12">7.1.2.2</ecNumber>
    </recommendedName>
    <alternativeName>
        <fullName evidence="12">ATP synthase F1 sector subunit alpha</fullName>
    </alternativeName>
    <alternativeName>
        <fullName evidence="12">F-ATPase subunit alpha</fullName>
    </alternativeName>
</protein>
<dbReference type="InterPro" id="IPR005294">
    <property type="entry name" value="ATP_synth_F1_asu"/>
</dbReference>
<feature type="domain" description="ATP synthase alpha subunit C-terminal" evidence="15">
    <location>
        <begin position="382"/>
        <end position="507"/>
    </location>
</feature>
<comment type="catalytic activity">
    <reaction evidence="12">
        <text>ATP + H2O + 4 H(+)(in) = ADP + phosphate + 5 H(+)(out)</text>
        <dbReference type="Rhea" id="RHEA:57720"/>
        <dbReference type="ChEBI" id="CHEBI:15377"/>
        <dbReference type="ChEBI" id="CHEBI:15378"/>
        <dbReference type="ChEBI" id="CHEBI:30616"/>
        <dbReference type="ChEBI" id="CHEBI:43474"/>
        <dbReference type="ChEBI" id="CHEBI:456216"/>
        <dbReference type="EC" id="7.1.2.2"/>
    </reaction>
</comment>
<keyword evidence="3 12" id="KW-0813">Transport</keyword>
<evidence type="ECO:0000256" key="1">
    <source>
        <dbReference type="ARBA" id="ARBA00004370"/>
    </source>
</evidence>
<keyword evidence="9 12" id="KW-0472">Membrane</keyword>
<dbReference type="Pfam" id="PF00006">
    <property type="entry name" value="ATP-synt_ab"/>
    <property type="match status" value="1"/>
</dbReference>
<sequence>MTELTISSDEIRSAIENYVSSYSPEVSREEVGVVVDTGDGVAHVEGLPSTMANELLEFPGGVYGVAQNLEPREIGVVLLGDFEKIEEGQEVKRTGRILSVPVGENFLGRVIDPLGAPIDGLGDIESDERRALELQAASVVERQPVDEPLATGITAIDSMTPIGRGQRQLIIGDRKTGKTAVCIDTIINQKANWESGDPDKQVRCIYVAIGQKGSTIAGVRKSLEDAGALEYTTIVAAPASDPAGFKWLAPYSGSALGQHWMYQGKHVLIVFDDLTKQAEAYRAISLLLRRPPGREAFPGDVFYLHSRLLERCAKLSDELGGGSLTGLPIIETKANDISAYIPTNVISITDGQCFFQSDKFNSGQRPAVDTTTSVSRVGGDAQTKAMKKVAGTLRIDLSQYEELKAFSAFASDLDESSKAQLDRGVRLYELLKQSQYSPVPVEQQVVTVYLGTNGHFDDVPIEDTARFNTELLENMRHKHADVLTEIREKGQWNDELAEKVAAAAAEFKKGFTTSEGKQLNEAEADAMDAEKVGQESVKVNRPAPKK</sequence>
<accession>A0ABP4GQ84</accession>
<dbReference type="InterPro" id="IPR038376">
    <property type="entry name" value="ATP_synth_asu_C_sf"/>
</dbReference>
<evidence type="ECO:0000256" key="12">
    <source>
        <dbReference type="HAMAP-Rule" id="MF_01346"/>
    </source>
</evidence>
<proteinExistence type="inferred from homology"/>
<keyword evidence="12" id="KW-0375">Hydrogen ion transport</keyword>
<dbReference type="InterPro" id="IPR020003">
    <property type="entry name" value="ATPase_a/bsu_AS"/>
</dbReference>
<feature type="binding site" evidence="12">
    <location>
        <begin position="172"/>
        <end position="179"/>
    </location>
    <ligand>
        <name>ATP</name>
        <dbReference type="ChEBI" id="CHEBI:30616"/>
    </ligand>
</feature>
<dbReference type="NCBIfam" id="TIGR00962">
    <property type="entry name" value="atpA"/>
    <property type="match status" value="1"/>
</dbReference>
<evidence type="ECO:0000259" key="16">
    <source>
        <dbReference type="Pfam" id="PF02874"/>
    </source>
</evidence>
<dbReference type="NCBIfam" id="NF009884">
    <property type="entry name" value="PRK13343.1"/>
    <property type="match status" value="1"/>
</dbReference>
<evidence type="ECO:0000256" key="9">
    <source>
        <dbReference type="ARBA" id="ARBA00023136"/>
    </source>
</evidence>
<dbReference type="PROSITE" id="PS00152">
    <property type="entry name" value="ATPASE_ALPHA_BETA"/>
    <property type="match status" value="1"/>
</dbReference>
<evidence type="ECO:0000256" key="13">
    <source>
        <dbReference type="SAM" id="MobiDB-lite"/>
    </source>
</evidence>
<dbReference type="PANTHER" id="PTHR48082:SF2">
    <property type="entry name" value="ATP SYNTHASE SUBUNIT ALPHA, MITOCHONDRIAL"/>
    <property type="match status" value="1"/>
</dbReference>
<dbReference type="EC" id="7.1.2.2" evidence="12"/>
<dbReference type="CDD" id="cd18116">
    <property type="entry name" value="ATP-synt_F1_alpha_N"/>
    <property type="match status" value="1"/>
</dbReference>
<gene>
    <name evidence="12 17" type="primary">atpA</name>
    <name evidence="17" type="ORF">GCM10009676_14640</name>
</gene>
<dbReference type="PANTHER" id="PTHR48082">
    <property type="entry name" value="ATP SYNTHASE SUBUNIT ALPHA, MITOCHONDRIAL"/>
    <property type="match status" value="1"/>
</dbReference>
<keyword evidence="10 12" id="KW-0139">CF(1)</keyword>
<dbReference type="Gene3D" id="1.20.150.20">
    <property type="entry name" value="ATP synthase alpha/beta chain, C-terminal domain"/>
    <property type="match status" value="1"/>
</dbReference>
<evidence type="ECO:0000256" key="6">
    <source>
        <dbReference type="ARBA" id="ARBA00022840"/>
    </source>
</evidence>
<keyword evidence="4 12" id="KW-1003">Cell membrane</keyword>
<dbReference type="SUPFAM" id="SSF52540">
    <property type="entry name" value="P-loop containing nucleoside triphosphate hydrolases"/>
    <property type="match status" value="1"/>
</dbReference>
<comment type="similarity">
    <text evidence="2 12">Belongs to the ATPase alpha/beta chains family.</text>
</comment>
<evidence type="ECO:0000256" key="11">
    <source>
        <dbReference type="ARBA" id="ARBA00023310"/>
    </source>
</evidence>
<dbReference type="CDD" id="cd01132">
    <property type="entry name" value="F1-ATPase_alpha_CD"/>
    <property type="match status" value="1"/>
</dbReference>
<dbReference type="SUPFAM" id="SSF50615">
    <property type="entry name" value="N-terminal domain of alpha and beta subunits of F1 ATP synthase"/>
    <property type="match status" value="1"/>
</dbReference>
<dbReference type="InterPro" id="IPR000194">
    <property type="entry name" value="ATPase_F1/V1/A1_a/bsu_nucl-bd"/>
</dbReference>
<evidence type="ECO:0000313" key="17">
    <source>
        <dbReference type="EMBL" id="GAA1232493.1"/>
    </source>
</evidence>
<evidence type="ECO:0000256" key="8">
    <source>
        <dbReference type="ARBA" id="ARBA00023065"/>
    </source>
</evidence>
<comment type="function">
    <text evidence="12">Produces ATP from ADP in the presence of a proton gradient across the membrane. The alpha chain is a regulatory subunit.</text>
</comment>
<dbReference type="Pfam" id="PF00306">
    <property type="entry name" value="ATP-synt_ab_C"/>
    <property type="match status" value="1"/>
</dbReference>
<dbReference type="Pfam" id="PF02874">
    <property type="entry name" value="ATP-synt_ab_N"/>
    <property type="match status" value="1"/>
</dbReference>
<dbReference type="InterPro" id="IPR023366">
    <property type="entry name" value="ATP_synth_asu-like_sf"/>
</dbReference>
<dbReference type="InterPro" id="IPR000793">
    <property type="entry name" value="ATP_synth_asu_C"/>
</dbReference>
<feature type="site" description="Required for activity" evidence="12">
    <location>
        <position position="373"/>
    </location>
</feature>
<dbReference type="InterPro" id="IPR027417">
    <property type="entry name" value="P-loop_NTPase"/>
</dbReference>
<evidence type="ECO:0000256" key="4">
    <source>
        <dbReference type="ARBA" id="ARBA00022475"/>
    </source>
</evidence>
<keyword evidence="7 12" id="KW-1278">Translocase</keyword>
<evidence type="ECO:0000256" key="7">
    <source>
        <dbReference type="ARBA" id="ARBA00022967"/>
    </source>
</evidence>
<organism evidence="17 18">
    <name type="scientific">Prauserella halophila</name>
    <dbReference type="NCBI Taxonomy" id="185641"/>
    <lineage>
        <taxon>Bacteria</taxon>
        <taxon>Bacillati</taxon>
        <taxon>Actinomycetota</taxon>
        <taxon>Actinomycetes</taxon>
        <taxon>Pseudonocardiales</taxon>
        <taxon>Pseudonocardiaceae</taxon>
        <taxon>Prauserella</taxon>
    </lineage>
</organism>
<evidence type="ECO:0000313" key="18">
    <source>
        <dbReference type="Proteomes" id="UP001500653"/>
    </source>
</evidence>
<dbReference type="Gene3D" id="2.40.30.20">
    <property type="match status" value="1"/>
</dbReference>
<evidence type="ECO:0000256" key="3">
    <source>
        <dbReference type="ARBA" id="ARBA00022448"/>
    </source>
</evidence>
<keyword evidence="11 12" id="KW-0066">ATP synthesis</keyword>
<dbReference type="RefSeq" id="WP_253863758.1">
    <property type="nucleotide sequence ID" value="NZ_BAAALN010000005.1"/>
</dbReference>
<evidence type="ECO:0000256" key="5">
    <source>
        <dbReference type="ARBA" id="ARBA00022741"/>
    </source>
</evidence>
<keyword evidence="5 12" id="KW-0547">Nucleotide-binding</keyword>
<keyword evidence="8 12" id="KW-0406">Ion transport</keyword>
<dbReference type="Proteomes" id="UP001500653">
    <property type="component" value="Unassembled WGS sequence"/>
</dbReference>
<dbReference type="Gene3D" id="3.40.50.300">
    <property type="entry name" value="P-loop containing nucleotide triphosphate hydrolases"/>
    <property type="match status" value="1"/>
</dbReference>
<feature type="domain" description="ATPase F1/V1/A1 complex alpha/beta subunit nucleotide-binding" evidence="14">
    <location>
        <begin position="152"/>
        <end position="375"/>
    </location>
</feature>
<reference evidence="18" key="1">
    <citation type="journal article" date="2019" name="Int. J. Syst. Evol. Microbiol.">
        <title>The Global Catalogue of Microorganisms (GCM) 10K type strain sequencing project: providing services to taxonomists for standard genome sequencing and annotation.</title>
        <authorList>
            <consortium name="The Broad Institute Genomics Platform"/>
            <consortium name="The Broad Institute Genome Sequencing Center for Infectious Disease"/>
            <person name="Wu L."/>
            <person name="Ma J."/>
        </authorList>
    </citation>
    <scope>NUCLEOTIDE SEQUENCE [LARGE SCALE GENOMIC DNA]</scope>
    <source>
        <strain evidence="18">JCM 13023</strain>
    </source>
</reference>
<dbReference type="EMBL" id="BAAALN010000005">
    <property type="protein sequence ID" value="GAA1232493.1"/>
    <property type="molecule type" value="Genomic_DNA"/>
</dbReference>
<dbReference type="HAMAP" id="MF_01346">
    <property type="entry name" value="ATP_synth_alpha_bact"/>
    <property type="match status" value="1"/>
</dbReference>
<dbReference type="InterPro" id="IPR036121">
    <property type="entry name" value="ATPase_F1/V1/A1_a/bsu_N_sf"/>
</dbReference>
<dbReference type="SUPFAM" id="SSF47917">
    <property type="entry name" value="C-terminal domain of alpha and beta subunits of F1 ATP synthase"/>
    <property type="match status" value="1"/>
</dbReference>
<dbReference type="CDD" id="cd18113">
    <property type="entry name" value="ATP-synt_F1_alpha_C"/>
    <property type="match status" value="1"/>
</dbReference>
<comment type="subcellular location">
    <subcellularLocation>
        <location evidence="12">Cell membrane</location>
        <topology evidence="12">Peripheral membrane protein</topology>
    </subcellularLocation>
    <subcellularLocation>
        <location evidence="1">Membrane</location>
    </subcellularLocation>
</comment>
<dbReference type="InterPro" id="IPR004100">
    <property type="entry name" value="ATPase_F1/V1/A1_a/bsu_N"/>
</dbReference>
<name>A0ABP4GQ84_9PSEU</name>
<comment type="caution">
    <text evidence="17">The sequence shown here is derived from an EMBL/GenBank/DDBJ whole genome shotgun (WGS) entry which is preliminary data.</text>
</comment>
<feature type="domain" description="ATPase F1/V1/A1 complex alpha/beta subunit N-terminal" evidence="16">
    <location>
        <begin position="29"/>
        <end position="95"/>
    </location>
</feature>
<evidence type="ECO:0000259" key="14">
    <source>
        <dbReference type="Pfam" id="PF00006"/>
    </source>
</evidence>
<evidence type="ECO:0000256" key="2">
    <source>
        <dbReference type="ARBA" id="ARBA00008936"/>
    </source>
</evidence>
<evidence type="ECO:0000259" key="15">
    <source>
        <dbReference type="Pfam" id="PF00306"/>
    </source>
</evidence>